<name>A0AA40K4N1_9PEZI</name>
<accession>A0AA40K4N1</accession>
<comment type="caution">
    <text evidence="2">The sequence shown here is derived from an EMBL/GenBank/DDBJ whole genome shotgun (WGS) entry which is preliminary data.</text>
</comment>
<organism evidence="2 3">
    <name type="scientific">Schizothecium vesticola</name>
    <dbReference type="NCBI Taxonomy" id="314040"/>
    <lineage>
        <taxon>Eukaryota</taxon>
        <taxon>Fungi</taxon>
        <taxon>Dikarya</taxon>
        <taxon>Ascomycota</taxon>
        <taxon>Pezizomycotina</taxon>
        <taxon>Sordariomycetes</taxon>
        <taxon>Sordariomycetidae</taxon>
        <taxon>Sordariales</taxon>
        <taxon>Schizotheciaceae</taxon>
        <taxon>Schizothecium</taxon>
    </lineage>
</organism>
<protein>
    <submittedName>
        <fullName evidence="2">Uncharacterized protein</fullName>
    </submittedName>
</protein>
<gene>
    <name evidence="2" type="ORF">B0T18DRAFT_410121</name>
</gene>
<keyword evidence="3" id="KW-1185">Reference proteome</keyword>
<sequence length="60" mass="6776">MSFHGQGEGLLQSSPHLRPTSDRPPTIGCPASQYFYRDGSKFNRNSLSRRDSILRHNIST</sequence>
<feature type="region of interest" description="Disordered" evidence="1">
    <location>
        <begin position="1"/>
        <end position="34"/>
    </location>
</feature>
<proteinExistence type="predicted"/>
<evidence type="ECO:0000313" key="3">
    <source>
        <dbReference type="Proteomes" id="UP001172155"/>
    </source>
</evidence>
<evidence type="ECO:0000313" key="2">
    <source>
        <dbReference type="EMBL" id="KAK0745770.1"/>
    </source>
</evidence>
<dbReference type="Proteomes" id="UP001172155">
    <property type="component" value="Unassembled WGS sequence"/>
</dbReference>
<dbReference type="AlphaFoldDB" id="A0AA40K4N1"/>
<evidence type="ECO:0000256" key="1">
    <source>
        <dbReference type="SAM" id="MobiDB-lite"/>
    </source>
</evidence>
<reference evidence="2" key="1">
    <citation type="submission" date="2023-06" db="EMBL/GenBank/DDBJ databases">
        <title>Genome-scale phylogeny and comparative genomics of the fungal order Sordariales.</title>
        <authorList>
            <consortium name="Lawrence Berkeley National Laboratory"/>
            <person name="Hensen N."/>
            <person name="Bonometti L."/>
            <person name="Westerberg I."/>
            <person name="Brannstrom I.O."/>
            <person name="Guillou S."/>
            <person name="Cros-Aarteil S."/>
            <person name="Calhoun S."/>
            <person name="Haridas S."/>
            <person name="Kuo A."/>
            <person name="Mondo S."/>
            <person name="Pangilinan J."/>
            <person name="Riley R."/>
            <person name="LaButti K."/>
            <person name="Andreopoulos B."/>
            <person name="Lipzen A."/>
            <person name="Chen C."/>
            <person name="Yanf M."/>
            <person name="Daum C."/>
            <person name="Ng V."/>
            <person name="Clum A."/>
            <person name="Steindorff A."/>
            <person name="Ohm R."/>
            <person name="Martin F."/>
            <person name="Silar P."/>
            <person name="Natvig D."/>
            <person name="Lalanne C."/>
            <person name="Gautier V."/>
            <person name="Ament-velasquez S.L."/>
            <person name="Kruys A."/>
            <person name="Hutchinson M.I."/>
            <person name="Powell A.J."/>
            <person name="Barry K."/>
            <person name="Miller A.N."/>
            <person name="Grigoriev I.V."/>
            <person name="Debuchy R."/>
            <person name="Gladieux P."/>
            <person name="Thoren M.H."/>
            <person name="Johannesson H."/>
        </authorList>
    </citation>
    <scope>NUCLEOTIDE SEQUENCE</scope>
    <source>
        <strain evidence="2">SMH3187-1</strain>
    </source>
</reference>
<dbReference type="EMBL" id="JAUKUD010000004">
    <property type="protein sequence ID" value="KAK0745770.1"/>
    <property type="molecule type" value="Genomic_DNA"/>
</dbReference>